<dbReference type="AlphaFoldDB" id="A0AAW7QYS7"/>
<proteinExistence type="predicted"/>
<evidence type="ECO:0000313" key="2">
    <source>
        <dbReference type="EMBL" id="MDN7129502.1"/>
    </source>
</evidence>
<reference evidence="3 4" key="1">
    <citation type="submission" date="2021-03" db="EMBL/GenBank/DDBJ databases">
        <title>Pseudidiomarina terrestris, a new bacterium isolated from saline soil.</title>
        <authorList>
            <person name="Galisteo C."/>
            <person name="De La Haba R."/>
            <person name="Sanchez-Porro C."/>
            <person name="Ventosa A."/>
        </authorList>
    </citation>
    <scope>NUCLEOTIDE SEQUENCE [LARGE SCALE GENOMIC DNA]</scope>
    <source>
        <strain evidence="1 4">1APP75-32.1</strain>
        <strain evidence="3">1APR75-15</strain>
        <strain evidence="2">1ASR75-15</strain>
    </source>
</reference>
<keyword evidence="3" id="KW-1185">Reference proteome</keyword>
<name>A0AAW7QYS7_9GAMM</name>
<dbReference type="Proteomes" id="UP001169492">
    <property type="component" value="Unassembled WGS sequence"/>
</dbReference>
<dbReference type="Proteomes" id="UP001169491">
    <property type="component" value="Unassembled WGS sequence"/>
</dbReference>
<evidence type="ECO:0000313" key="3">
    <source>
        <dbReference type="Proteomes" id="UP001169491"/>
    </source>
</evidence>
<evidence type="ECO:0000313" key="1">
    <source>
        <dbReference type="EMBL" id="MDN7125023.1"/>
    </source>
</evidence>
<evidence type="ECO:0000313" key="4">
    <source>
        <dbReference type="Proteomes" id="UP001169492"/>
    </source>
</evidence>
<protein>
    <submittedName>
        <fullName evidence="1">Uncharacterized protein</fullName>
    </submittedName>
</protein>
<sequence length="126" mass="14772">MAIDFDARKAALDILTKLDMGSIKLQELENEWPRSQDPALNGIKRWLWTLYSDEDDVLTVRQLSDCDQRTLANCKLFLASNYEFPMKELTAISKAKEKLRWGVEWNVECTLPDYDSWPFPREIKDN</sequence>
<comment type="caution">
    <text evidence="1">The sequence shown here is derived from an EMBL/GenBank/DDBJ whole genome shotgun (WGS) entry which is preliminary data.</text>
</comment>
<organism evidence="1 4">
    <name type="scientific">Pseudidiomarina terrestris</name>
    <dbReference type="NCBI Taxonomy" id="2820060"/>
    <lineage>
        <taxon>Bacteria</taxon>
        <taxon>Pseudomonadati</taxon>
        <taxon>Pseudomonadota</taxon>
        <taxon>Gammaproteobacteria</taxon>
        <taxon>Alteromonadales</taxon>
        <taxon>Idiomarinaceae</taxon>
        <taxon>Pseudidiomarina</taxon>
    </lineage>
</organism>
<dbReference type="EMBL" id="JAGGJC010000002">
    <property type="protein sequence ID" value="MDN7129502.1"/>
    <property type="molecule type" value="Genomic_DNA"/>
</dbReference>
<gene>
    <name evidence="1" type="ORF">J6I90_09020</name>
    <name evidence="2" type="ORF">J6I92_06430</name>
</gene>
<accession>A0AAW7QYS7</accession>
<dbReference type="EMBL" id="JAGGJB010000004">
    <property type="protein sequence ID" value="MDN7125023.1"/>
    <property type="molecule type" value="Genomic_DNA"/>
</dbReference>
<dbReference type="RefSeq" id="WP_301721151.1">
    <property type="nucleotide sequence ID" value="NZ_JAGGJB010000004.1"/>
</dbReference>